<dbReference type="SUPFAM" id="SSF51206">
    <property type="entry name" value="cAMP-binding domain-like"/>
    <property type="match status" value="1"/>
</dbReference>
<protein>
    <submittedName>
        <fullName evidence="6">Crp/Fnr family transcriptional regulator</fullName>
    </submittedName>
</protein>
<dbReference type="GO" id="GO:0005829">
    <property type="term" value="C:cytosol"/>
    <property type="evidence" value="ECO:0007669"/>
    <property type="project" value="TreeGrafter"/>
</dbReference>
<keyword evidence="3" id="KW-0804">Transcription</keyword>
<feature type="domain" description="Cyclic nucleotide-binding" evidence="4">
    <location>
        <begin position="23"/>
        <end position="92"/>
    </location>
</feature>
<keyword evidence="1" id="KW-0805">Transcription regulation</keyword>
<evidence type="ECO:0000256" key="3">
    <source>
        <dbReference type="ARBA" id="ARBA00023163"/>
    </source>
</evidence>
<dbReference type="Gene3D" id="1.10.10.10">
    <property type="entry name" value="Winged helix-like DNA-binding domain superfamily/Winged helix DNA-binding domain"/>
    <property type="match status" value="1"/>
</dbReference>
<evidence type="ECO:0000313" key="7">
    <source>
        <dbReference type="Proteomes" id="UP000623250"/>
    </source>
</evidence>
<dbReference type="InterPro" id="IPR036388">
    <property type="entry name" value="WH-like_DNA-bd_sf"/>
</dbReference>
<dbReference type="InterPro" id="IPR000595">
    <property type="entry name" value="cNMP-bd_dom"/>
</dbReference>
<dbReference type="Proteomes" id="UP000623250">
    <property type="component" value="Unassembled WGS sequence"/>
</dbReference>
<dbReference type="Gene3D" id="2.60.120.10">
    <property type="entry name" value="Jelly Rolls"/>
    <property type="match status" value="1"/>
</dbReference>
<reference evidence="6 7" key="1">
    <citation type="submission" date="2020-12" db="EMBL/GenBank/DDBJ databases">
        <title>Revised draft genomes of Rhodomicrobium vannielii ATCC 17100 and Rhodomicrobium udaipurense JA643.</title>
        <authorList>
            <person name="Conners E.M."/>
            <person name="Davenport E.J."/>
            <person name="Bose A."/>
        </authorList>
    </citation>
    <scope>NUCLEOTIDE SEQUENCE [LARGE SCALE GENOMIC DNA]</scope>
    <source>
        <strain evidence="6 7">JA643</strain>
    </source>
</reference>
<feature type="domain" description="HTH crp-type" evidence="5">
    <location>
        <begin position="154"/>
        <end position="234"/>
    </location>
</feature>
<evidence type="ECO:0000256" key="2">
    <source>
        <dbReference type="ARBA" id="ARBA00023125"/>
    </source>
</evidence>
<dbReference type="SMART" id="SM00419">
    <property type="entry name" value="HTH_CRP"/>
    <property type="match status" value="1"/>
</dbReference>
<dbReference type="PANTHER" id="PTHR24567">
    <property type="entry name" value="CRP FAMILY TRANSCRIPTIONAL REGULATORY PROTEIN"/>
    <property type="match status" value="1"/>
</dbReference>
<evidence type="ECO:0000259" key="4">
    <source>
        <dbReference type="PROSITE" id="PS50042"/>
    </source>
</evidence>
<dbReference type="EMBL" id="JAEMUK010000010">
    <property type="protein sequence ID" value="MBJ7542968.1"/>
    <property type="molecule type" value="Genomic_DNA"/>
</dbReference>
<dbReference type="CDD" id="cd00038">
    <property type="entry name" value="CAP_ED"/>
    <property type="match status" value="1"/>
</dbReference>
<dbReference type="PROSITE" id="PS51063">
    <property type="entry name" value="HTH_CRP_2"/>
    <property type="match status" value="1"/>
</dbReference>
<dbReference type="InterPro" id="IPR036390">
    <property type="entry name" value="WH_DNA-bd_sf"/>
</dbReference>
<evidence type="ECO:0000256" key="1">
    <source>
        <dbReference type="ARBA" id="ARBA00023015"/>
    </source>
</evidence>
<dbReference type="Pfam" id="PF13545">
    <property type="entry name" value="HTH_Crp_2"/>
    <property type="match status" value="1"/>
</dbReference>
<proteinExistence type="predicted"/>
<dbReference type="PANTHER" id="PTHR24567:SF75">
    <property type="entry name" value="FUMARATE AND NITRATE REDUCTION REGULATORY PROTEIN"/>
    <property type="match status" value="1"/>
</dbReference>
<dbReference type="SMART" id="SM00100">
    <property type="entry name" value="cNMP"/>
    <property type="match status" value="1"/>
</dbReference>
<dbReference type="InterPro" id="IPR012318">
    <property type="entry name" value="HTH_CRP"/>
</dbReference>
<dbReference type="AlphaFoldDB" id="A0A8I1KL88"/>
<dbReference type="Pfam" id="PF00027">
    <property type="entry name" value="cNMP_binding"/>
    <property type="match status" value="1"/>
</dbReference>
<name>A0A8I1KL88_9HYPH</name>
<dbReference type="GO" id="GO:0003700">
    <property type="term" value="F:DNA-binding transcription factor activity"/>
    <property type="evidence" value="ECO:0007669"/>
    <property type="project" value="TreeGrafter"/>
</dbReference>
<sequence length="260" mass="29158">MEMFLSIDQASRCTTCAIRHRSICDALSATEILSLNRIARSRVVPAGQMILGEGQARSVFANIVSGVVKLTKTLDDGRQHIIGLLFASDFLGRAYRAENPYFAEAATDVELCVFPTAGFERLLAEHPGLEHRLFQYTLTELDACQEWMLLLARKKAEERVASFLLMIAKRVPNMECSRVERRDEVHFVLPLSRAEISDCLGLTIETVSRQITRLKTRGVIELVNYREILIPDLARLQEAAYDAPAKVPSPKARRSVPAED</sequence>
<organism evidence="6 7">
    <name type="scientific">Rhodomicrobium udaipurense</name>
    <dbReference type="NCBI Taxonomy" id="1202716"/>
    <lineage>
        <taxon>Bacteria</taxon>
        <taxon>Pseudomonadati</taxon>
        <taxon>Pseudomonadota</taxon>
        <taxon>Alphaproteobacteria</taxon>
        <taxon>Hyphomicrobiales</taxon>
        <taxon>Hyphomicrobiaceae</taxon>
        <taxon>Rhodomicrobium</taxon>
    </lineage>
</organism>
<evidence type="ECO:0000313" key="6">
    <source>
        <dbReference type="EMBL" id="MBJ7542968.1"/>
    </source>
</evidence>
<dbReference type="InterPro" id="IPR018490">
    <property type="entry name" value="cNMP-bd_dom_sf"/>
</dbReference>
<dbReference type="GO" id="GO:0003677">
    <property type="term" value="F:DNA binding"/>
    <property type="evidence" value="ECO:0007669"/>
    <property type="project" value="UniProtKB-KW"/>
</dbReference>
<dbReference type="PROSITE" id="PS50042">
    <property type="entry name" value="CNMP_BINDING_3"/>
    <property type="match status" value="1"/>
</dbReference>
<dbReference type="InterPro" id="IPR050397">
    <property type="entry name" value="Env_Response_Regulators"/>
</dbReference>
<keyword evidence="2" id="KW-0238">DNA-binding</keyword>
<comment type="caution">
    <text evidence="6">The sequence shown here is derived from an EMBL/GenBank/DDBJ whole genome shotgun (WGS) entry which is preliminary data.</text>
</comment>
<dbReference type="PRINTS" id="PR00034">
    <property type="entry name" value="HTHCRP"/>
</dbReference>
<dbReference type="SUPFAM" id="SSF46785">
    <property type="entry name" value="Winged helix' DNA-binding domain"/>
    <property type="match status" value="1"/>
</dbReference>
<gene>
    <name evidence="6" type="ORF">JDN41_05295</name>
</gene>
<keyword evidence="7" id="KW-1185">Reference proteome</keyword>
<evidence type="ECO:0000259" key="5">
    <source>
        <dbReference type="PROSITE" id="PS51063"/>
    </source>
</evidence>
<dbReference type="CDD" id="cd00092">
    <property type="entry name" value="HTH_CRP"/>
    <property type="match status" value="1"/>
</dbReference>
<dbReference type="InterPro" id="IPR014710">
    <property type="entry name" value="RmlC-like_jellyroll"/>
</dbReference>
<accession>A0A8I1KL88</accession>